<feature type="domain" description="Protein kinase" evidence="2">
    <location>
        <begin position="31"/>
        <end position="84"/>
    </location>
</feature>
<organism evidence="3 4">
    <name type="scientific">Pseudolycoriella hygida</name>
    <dbReference type="NCBI Taxonomy" id="35572"/>
    <lineage>
        <taxon>Eukaryota</taxon>
        <taxon>Metazoa</taxon>
        <taxon>Ecdysozoa</taxon>
        <taxon>Arthropoda</taxon>
        <taxon>Hexapoda</taxon>
        <taxon>Insecta</taxon>
        <taxon>Pterygota</taxon>
        <taxon>Neoptera</taxon>
        <taxon>Endopterygota</taxon>
        <taxon>Diptera</taxon>
        <taxon>Nematocera</taxon>
        <taxon>Sciaroidea</taxon>
        <taxon>Sciaridae</taxon>
        <taxon>Pseudolycoriella</taxon>
    </lineage>
</organism>
<evidence type="ECO:0000313" key="3">
    <source>
        <dbReference type="EMBL" id="KAJ6649104.1"/>
    </source>
</evidence>
<dbReference type="Gene3D" id="3.30.200.20">
    <property type="entry name" value="Phosphorylase Kinase, domain 1"/>
    <property type="match status" value="1"/>
</dbReference>
<keyword evidence="3" id="KW-0808">Transferase</keyword>
<dbReference type="InterPro" id="IPR000719">
    <property type="entry name" value="Prot_kinase_dom"/>
</dbReference>
<dbReference type="InterPro" id="IPR017441">
    <property type="entry name" value="Protein_kinase_ATP_BS"/>
</dbReference>
<dbReference type="AlphaFoldDB" id="A0A9Q0S899"/>
<feature type="non-terminal residue" evidence="3">
    <location>
        <position position="84"/>
    </location>
</feature>
<dbReference type="OrthoDB" id="6764942at2759"/>
<dbReference type="GO" id="GO:0005524">
    <property type="term" value="F:ATP binding"/>
    <property type="evidence" value="ECO:0007669"/>
    <property type="project" value="UniProtKB-UniRule"/>
</dbReference>
<evidence type="ECO:0000256" key="1">
    <source>
        <dbReference type="PROSITE-ProRule" id="PRU10141"/>
    </source>
</evidence>
<dbReference type="InterPro" id="IPR011009">
    <property type="entry name" value="Kinase-like_dom_sf"/>
</dbReference>
<accession>A0A9Q0S899</accession>
<dbReference type="Proteomes" id="UP001151699">
    <property type="component" value="Chromosome A"/>
</dbReference>
<feature type="binding site" evidence="1">
    <location>
        <position position="68"/>
    </location>
    <ligand>
        <name>ATP</name>
        <dbReference type="ChEBI" id="CHEBI:30616"/>
    </ligand>
</feature>
<keyword evidence="1" id="KW-0547">Nucleotide-binding</keyword>
<comment type="caution">
    <text evidence="3">The sequence shown here is derived from an EMBL/GenBank/DDBJ whole genome shotgun (WGS) entry which is preliminary data.</text>
</comment>
<keyword evidence="1" id="KW-0067">ATP-binding</keyword>
<keyword evidence="3" id="KW-0418">Kinase</keyword>
<name>A0A9Q0S899_9DIPT</name>
<dbReference type="PROSITE" id="PS00107">
    <property type="entry name" value="PROTEIN_KINASE_ATP"/>
    <property type="match status" value="1"/>
</dbReference>
<dbReference type="PROSITE" id="PS50011">
    <property type="entry name" value="PROTEIN_KINASE_DOM"/>
    <property type="match status" value="1"/>
</dbReference>
<keyword evidence="4" id="KW-1185">Reference proteome</keyword>
<sequence>MNWNDVDKFKVLQNQEAEEYVEHFPVDVSHFDLIKSLGQGSFGQVFLVRKNQGYDANQPYALKVIAKKRIAMDRKSIVNTVSER</sequence>
<dbReference type="EMBL" id="WJQU01000001">
    <property type="protein sequence ID" value="KAJ6649104.1"/>
    <property type="molecule type" value="Genomic_DNA"/>
</dbReference>
<dbReference type="GO" id="GO:0004672">
    <property type="term" value="F:protein kinase activity"/>
    <property type="evidence" value="ECO:0007669"/>
    <property type="project" value="InterPro"/>
</dbReference>
<evidence type="ECO:0000259" key="2">
    <source>
        <dbReference type="PROSITE" id="PS50011"/>
    </source>
</evidence>
<dbReference type="SUPFAM" id="SSF56112">
    <property type="entry name" value="Protein kinase-like (PK-like)"/>
    <property type="match status" value="1"/>
</dbReference>
<reference evidence="3" key="1">
    <citation type="submission" date="2022-07" db="EMBL/GenBank/DDBJ databases">
        <authorList>
            <person name="Trinca V."/>
            <person name="Uliana J.V.C."/>
            <person name="Torres T.T."/>
            <person name="Ward R.J."/>
            <person name="Monesi N."/>
        </authorList>
    </citation>
    <scope>NUCLEOTIDE SEQUENCE</scope>
    <source>
        <strain evidence="3">HSMRA1968</strain>
        <tissue evidence="3">Whole embryos</tissue>
    </source>
</reference>
<protein>
    <submittedName>
        <fullName evidence="3">Ribosomal protein S6 kinase alpha-6</fullName>
    </submittedName>
</protein>
<evidence type="ECO:0000313" key="4">
    <source>
        <dbReference type="Proteomes" id="UP001151699"/>
    </source>
</evidence>
<gene>
    <name evidence="3" type="primary">Rps6ka6</name>
    <name evidence="3" type="ORF">Bhyg_04337</name>
</gene>
<proteinExistence type="predicted"/>